<organism evidence="1 2">
    <name type="scientific">Sinanodonta woodiana</name>
    <name type="common">Chinese pond mussel</name>
    <name type="synonym">Anodonta woodiana</name>
    <dbReference type="NCBI Taxonomy" id="1069815"/>
    <lineage>
        <taxon>Eukaryota</taxon>
        <taxon>Metazoa</taxon>
        <taxon>Spiralia</taxon>
        <taxon>Lophotrochozoa</taxon>
        <taxon>Mollusca</taxon>
        <taxon>Bivalvia</taxon>
        <taxon>Autobranchia</taxon>
        <taxon>Heteroconchia</taxon>
        <taxon>Palaeoheterodonta</taxon>
        <taxon>Unionida</taxon>
        <taxon>Unionoidea</taxon>
        <taxon>Unionidae</taxon>
        <taxon>Unioninae</taxon>
        <taxon>Sinanodonta</taxon>
    </lineage>
</organism>
<feature type="non-terminal residue" evidence="1">
    <location>
        <position position="1"/>
    </location>
</feature>
<dbReference type="EMBL" id="JBJQND010000014">
    <property type="protein sequence ID" value="KAL3854290.1"/>
    <property type="molecule type" value="Genomic_DNA"/>
</dbReference>
<feature type="non-terminal residue" evidence="1">
    <location>
        <position position="54"/>
    </location>
</feature>
<keyword evidence="2" id="KW-1185">Reference proteome</keyword>
<evidence type="ECO:0000313" key="2">
    <source>
        <dbReference type="Proteomes" id="UP001634394"/>
    </source>
</evidence>
<proteinExistence type="predicted"/>
<dbReference type="Proteomes" id="UP001634394">
    <property type="component" value="Unassembled WGS sequence"/>
</dbReference>
<name>A0ABD3V150_SINWO</name>
<comment type="caution">
    <text evidence="1">The sequence shown here is derived from an EMBL/GenBank/DDBJ whole genome shotgun (WGS) entry which is preliminary data.</text>
</comment>
<evidence type="ECO:0000313" key="1">
    <source>
        <dbReference type="EMBL" id="KAL3854290.1"/>
    </source>
</evidence>
<reference evidence="1 2" key="1">
    <citation type="submission" date="2024-11" db="EMBL/GenBank/DDBJ databases">
        <title>Chromosome-level genome assembly of the freshwater bivalve Anodonta woodiana.</title>
        <authorList>
            <person name="Chen X."/>
        </authorList>
    </citation>
    <scope>NUCLEOTIDE SEQUENCE [LARGE SCALE GENOMIC DNA]</scope>
    <source>
        <strain evidence="1">MN2024</strain>
        <tissue evidence="1">Gills</tissue>
    </source>
</reference>
<dbReference type="AlphaFoldDB" id="A0ABD3V150"/>
<sequence length="54" mass="6181">IEVLKDKIVLVPQWLIDALKSLITAEKFILKKALAVADKWDMFNRSGKLSQELI</sequence>
<gene>
    <name evidence="1" type="ORF">ACJMK2_013564</name>
</gene>
<accession>A0ABD3V150</accession>
<protein>
    <submittedName>
        <fullName evidence="1">Uncharacterized protein</fullName>
    </submittedName>
</protein>